<organism evidence="1">
    <name type="scientific">uncultured Caudovirales phage</name>
    <dbReference type="NCBI Taxonomy" id="2100421"/>
    <lineage>
        <taxon>Viruses</taxon>
        <taxon>Duplodnaviria</taxon>
        <taxon>Heunggongvirae</taxon>
        <taxon>Uroviricota</taxon>
        <taxon>Caudoviricetes</taxon>
        <taxon>Peduoviridae</taxon>
        <taxon>Maltschvirus</taxon>
        <taxon>Maltschvirus maltsch</taxon>
    </lineage>
</organism>
<name>A0A6J5LZT0_9CAUD</name>
<evidence type="ECO:0000313" key="1">
    <source>
        <dbReference type="EMBL" id="CAB4138577.1"/>
    </source>
</evidence>
<dbReference type="EMBL" id="LR796345">
    <property type="protein sequence ID" value="CAB4138577.1"/>
    <property type="molecule type" value="Genomic_DNA"/>
</dbReference>
<protein>
    <submittedName>
        <fullName evidence="1">Uncharacterized protein</fullName>
    </submittedName>
</protein>
<proteinExistence type="predicted"/>
<accession>A0A6J5LZT0</accession>
<gene>
    <name evidence="1" type="ORF">UFOVP331_137</name>
</gene>
<sequence>MENNIENRNGINFKKYGYMSFELEKIEDTKFEGSHPNGYNTGYIIKNAIIDIDRSNRFCVLFVNYGFSEWFHTSEVQKQEEYEGYDLLYTLNSVYKVTPNFTAIPGVQEKHSLTVK</sequence>
<reference evidence="1" key="1">
    <citation type="submission" date="2020-04" db="EMBL/GenBank/DDBJ databases">
        <authorList>
            <person name="Chiriac C."/>
            <person name="Salcher M."/>
            <person name="Ghai R."/>
            <person name="Kavagutti S V."/>
        </authorList>
    </citation>
    <scope>NUCLEOTIDE SEQUENCE</scope>
</reference>